<accession>A0A7U6JI74</accession>
<evidence type="ECO:0000259" key="3">
    <source>
        <dbReference type="Pfam" id="PF02885"/>
    </source>
</evidence>
<dbReference type="Proteomes" id="UP000031631">
    <property type="component" value="Chromosome"/>
</dbReference>
<dbReference type="GO" id="GO:0004048">
    <property type="term" value="F:anthranilate phosphoribosyltransferase activity"/>
    <property type="evidence" value="ECO:0007669"/>
    <property type="project" value="InterPro"/>
</dbReference>
<dbReference type="Gene3D" id="3.40.1030.10">
    <property type="entry name" value="Nucleoside phosphorylase/phosphoribosyltransferase catalytic domain"/>
    <property type="match status" value="1"/>
</dbReference>
<gene>
    <name evidence="4" type="ORF">TBH_C1581</name>
</gene>
<keyword evidence="1" id="KW-0328">Glycosyltransferase</keyword>
<feature type="domain" description="Glycosyl transferase family 3 N-terminal" evidence="3">
    <location>
        <begin position="3"/>
        <end position="66"/>
    </location>
</feature>
<dbReference type="InterPro" id="IPR005940">
    <property type="entry name" value="Anthranilate_Pribosyl_Tfrase"/>
</dbReference>
<evidence type="ECO:0000256" key="1">
    <source>
        <dbReference type="ARBA" id="ARBA00022676"/>
    </source>
</evidence>
<dbReference type="Gene3D" id="1.20.970.10">
    <property type="entry name" value="Transferase, Pyrimidine Nucleoside Phosphorylase, Chain C"/>
    <property type="match status" value="1"/>
</dbReference>
<name>A0A7U6JI74_9GAMM</name>
<sequence>MRSIIQRVATGPELSKDISLEEARDGTAAILRGQIDPVQAAIFFIALRMKRESHDEFKGVLDGIRELVDGVSADVDHVVDMADPYDGYNRTLPAAPFLPPLLAECGLHPVSHGLDAVGPKYGVTHRHVLEAAGADVTLNTTQAAARLNDHETGWAYVDQANYCKPLHDLIPLRTQMIKRQVLTTVEVLAKPITGRTATHFVSGYVHKPYPPIYAMLARHVGFDSALLIRGVEGGIIPSLRQDGKYFSYHDRGEEIGVDIHPDMLGISQTLRAVPLPEDLPKTSRPGDEIAIAVDIKDTAIAAAEAGMAALNGKRGATYDSLVYTGALILKHMGMYDNLGEAGEAVRAVLDSGKAANRVK</sequence>
<dbReference type="AlphaFoldDB" id="A0A7U6JI74"/>
<evidence type="ECO:0000256" key="2">
    <source>
        <dbReference type="ARBA" id="ARBA00022679"/>
    </source>
</evidence>
<dbReference type="PANTHER" id="PTHR43285">
    <property type="entry name" value="ANTHRANILATE PHOSPHORIBOSYLTRANSFERASE"/>
    <property type="match status" value="1"/>
</dbReference>
<dbReference type="PANTHER" id="PTHR43285:SF2">
    <property type="entry name" value="ANTHRANILATE PHOSPHORIBOSYLTRANSFERASE"/>
    <property type="match status" value="1"/>
</dbReference>
<evidence type="ECO:0000313" key="5">
    <source>
        <dbReference type="Proteomes" id="UP000031631"/>
    </source>
</evidence>
<dbReference type="EMBL" id="AP012273">
    <property type="protein sequence ID" value="BAO44498.1"/>
    <property type="molecule type" value="Genomic_DNA"/>
</dbReference>
<organism evidence="4 5">
    <name type="scientific">Thiolapillus brandeum</name>
    <dbReference type="NCBI Taxonomy" id="1076588"/>
    <lineage>
        <taxon>Bacteria</taxon>
        <taxon>Pseudomonadati</taxon>
        <taxon>Pseudomonadota</taxon>
        <taxon>Gammaproteobacteria</taxon>
        <taxon>Chromatiales</taxon>
        <taxon>Sedimenticolaceae</taxon>
        <taxon>Thiolapillus</taxon>
    </lineage>
</organism>
<dbReference type="KEGG" id="tbn:TBH_C1581"/>
<evidence type="ECO:0000313" key="4">
    <source>
        <dbReference type="EMBL" id="BAO44498.1"/>
    </source>
</evidence>
<keyword evidence="2 4" id="KW-0808">Transferase</keyword>
<dbReference type="Pfam" id="PF02885">
    <property type="entry name" value="Glycos_trans_3N"/>
    <property type="match status" value="1"/>
</dbReference>
<dbReference type="SUPFAM" id="SSF52418">
    <property type="entry name" value="Nucleoside phosphorylase/phosphoribosyltransferase catalytic domain"/>
    <property type="match status" value="1"/>
</dbReference>
<dbReference type="SUPFAM" id="SSF47648">
    <property type="entry name" value="Nucleoside phosphorylase/phosphoribosyltransferase N-terminal domain"/>
    <property type="match status" value="1"/>
</dbReference>
<dbReference type="GO" id="GO:0000162">
    <property type="term" value="P:L-tryptophan biosynthetic process"/>
    <property type="evidence" value="ECO:0007669"/>
    <property type="project" value="InterPro"/>
</dbReference>
<dbReference type="InterPro" id="IPR017459">
    <property type="entry name" value="Glycosyl_Trfase_fam3_N_dom"/>
</dbReference>
<keyword evidence="5" id="KW-1185">Reference proteome</keyword>
<dbReference type="InterPro" id="IPR035902">
    <property type="entry name" value="Nuc_phospho_transferase"/>
</dbReference>
<dbReference type="GO" id="GO:0005829">
    <property type="term" value="C:cytosol"/>
    <property type="evidence" value="ECO:0007669"/>
    <property type="project" value="TreeGrafter"/>
</dbReference>
<protein>
    <submittedName>
        <fullName evidence="4">Glycosyl transferase family 3</fullName>
    </submittedName>
</protein>
<reference evidence="4 5" key="1">
    <citation type="journal article" date="2014" name="PLoS ONE">
        <title>Physiological and genomic features of a novel sulfur-oxidizing gammaproteobacterium belonging to a previously uncultivated symbiotic lineage isolated from a hydrothermal vent.</title>
        <authorList>
            <person name="Nunoura T."/>
            <person name="Takaki Y."/>
            <person name="Kazama H."/>
            <person name="Kakuta J."/>
            <person name="Shimamura S."/>
            <person name="Makita H."/>
            <person name="Hirai M."/>
            <person name="Miyazaki M."/>
            <person name="Takai K."/>
        </authorList>
    </citation>
    <scope>NUCLEOTIDE SEQUENCE [LARGE SCALE GENOMIC DNA]</scope>
    <source>
        <strain evidence="4 5">Hiromi1</strain>
    </source>
</reference>
<dbReference type="InterPro" id="IPR036320">
    <property type="entry name" value="Glycosyl_Trfase_fam3_N_dom_sf"/>
</dbReference>
<proteinExistence type="predicted"/>